<dbReference type="Proteomes" id="UP000539710">
    <property type="component" value="Unassembled WGS sequence"/>
</dbReference>
<keyword evidence="1" id="KW-0472">Membrane</keyword>
<reference evidence="6" key="3">
    <citation type="submission" date="2020-07" db="EMBL/GenBank/DDBJ databases">
        <title>Flavobacterium sp. xlx-214.</title>
        <authorList>
            <person name="Yang C."/>
        </authorList>
    </citation>
    <scope>NUCLEOTIDE SEQUENCE [LARGE SCALE GENOMIC DNA]</scope>
    <source>
        <strain evidence="6">CX-624</strain>
    </source>
</reference>
<reference evidence="5" key="2">
    <citation type="submission" date="2020-07" db="EMBL/GenBank/DDBJ databases">
        <title>Chryseobacterium sp.cx-624.</title>
        <authorList>
            <person name="Yang C."/>
        </authorList>
    </citation>
    <scope>NUCLEOTIDE SEQUENCE [LARGE SCALE GENOMIC DNA]</scope>
    <source>
        <strain evidence="5">cx-624</strain>
    </source>
</reference>
<protein>
    <submittedName>
        <fullName evidence="4">CPBP family intramembrane metalloprotease</fullName>
    </submittedName>
</protein>
<feature type="transmembrane region" description="Helical" evidence="1">
    <location>
        <begin position="36"/>
        <end position="58"/>
    </location>
</feature>
<keyword evidence="1" id="KW-0812">Transmembrane</keyword>
<dbReference type="Proteomes" id="UP000515349">
    <property type="component" value="Chromosome"/>
</dbReference>
<evidence type="ECO:0000313" key="5">
    <source>
        <dbReference type="Proteomes" id="UP000515349"/>
    </source>
</evidence>
<dbReference type="GO" id="GO:0008237">
    <property type="term" value="F:metallopeptidase activity"/>
    <property type="evidence" value="ECO:0007669"/>
    <property type="project" value="UniProtKB-KW"/>
</dbReference>
<dbReference type="Pfam" id="PF02517">
    <property type="entry name" value="Rce1-like"/>
    <property type="match status" value="1"/>
</dbReference>
<reference evidence="4" key="1">
    <citation type="submission" date="2020-07" db="EMBL/GenBank/DDBJ databases">
        <title>Chryseobacterium sp. CX-624.</title>
        <authorList>
            <person name="Yang C."/>
        </authorList>
    </citation>
    <scope>NUCLEOTIDE SEQUENCE</scope>
    <source>
        <strain evidence="4">CX-624</strain>
    </source>
</reference>
<dbReference type="GO" id="GO:0080120">
    <property type="term" value="P:CAAX-box protein maturation"/>
    <property type="evidence" value="ECO:0007669"/>
    <property type="project" value="UniProtKB-ARBA"/>
</dbReference>
<dbReference type="EMBL" id="JACEUX010000002">
    <property type="protein sequence ID" value="MBA5247127.1"/>
    <property type="molecule type" value="Genomic_DNA"/>
</dbReference>
<evidence type="ECO:0000313" key="4">
    <source>
        <dbReference type="EMBL" id="QMS97543.1"/>
    </source>
</evidence>
<dbReference type="GO" id="GO:0006508">
    <property type="term" value="P:proteolysis"/>
    <property type="evidence" value="ECO:0007669"/>
    <property type="project" value="UniProtKB-KW"/>
</dbReference>
<evidence type="ECO:0000259" key="2">
    <source>
        <dbReference type="Pfam" id="PF02517"/>
    </source>
</evidence>
<proteinExistence type="predicted"/>
<organism evidence="4 5">
    <name type="scientific">Marnyiella aurantia</name>
    <dbReference type="NCBI Taxonomy" id="2758037"/>
    <lineage>
        <taxon>Bacteria</taxon>
        <taxon>Pseudomonadati</taxon>
        <taxon>Bacteroidota</taxon>
        <taxon>Flavobacteriia</taxon>
        <taxon>Flavobacteriales</taxon>
        <taxon>Weeksellaceae</taxon>
        <taxon>Marnyiella</taxon>
    </lineage>
</organism>
<accession>A0A7D7QEH0</accession>
<gene>
    <name evidence="4" type="ORF">H1R16_07340</name>
    <name evidence="3" type="ORF">H2507_08100</name>
</gene>
<keyword evidence="3" id="KW-0645">Protease</keyword>
<sequence length="213" mass="23866">MAPFIISIVIFTLVLLTAYRRDSLRLLNADSDVRSPLLLILLNVTGILVFGLLPLLYYPLPEILPAELTTLQWLSLGGLVLLTSCFAYFIADKDLRKNVVNVNPAILKSGFLSLYFTVRITFIATYEIWFRGFFLFFCIESFGTATAVAINVALYVLLHAVNGKREMLSCIPFGILLCAVAVWFESPLPAVLIHLALTVPYDVQFVRIKSKSR</sequence>
<keyword evidence="1" id="KW-1133">Transmembrane helix</keyword>
<dbReference type="AlphaFoldDB" id="A0A7D7QEH0"/>
<dbReference type="KEGG" id="cbau:H1R16_07340"/>
<evidence type="ECO:0000313" key="6">
    <source>
        <dbReference type="Proteomes" id="UP000539710"/>
    </source>
</evidence>
<reference evidence="3" key="4">
    <citation type="submission" date="2020-07" db="EMBL/GenBank/DDBJ databases">
        <authorList>
            <person name="Yang C."/>
        </authorList>
    </citation>
    <scope>NUCLEOTIDE SEQUENCE</scope>
    <source>
        <strain evidence="3">Cx-624</strain>
    </source>
</reference>
<feature type="transmembrane region" description="Helical" evidence="1">
    <location>
        <begin position="133"/>
        <end position="158"/>
    </location>
</feature>
<dbReference type="RefSeq" id="WP_181887221.1">
    <property type="nucleotide sequence ID" value="NZ_CP059472.1"/>
</dbReference>
<feature type="transmembrane region" description="Helical" evidence="1">
    <location>
        <begin position="167"/>
        <end position="184"/>
    </location>
</feature>
<evidence type="ECO:0000313" key="3">
    <source>
        <dbReference type="EMBL" id="MBA5247127.1"/>
    </source>
</evidence>
<feature type="domain" description="CAAX prenyl protease 2/Lysostaphin resistance protein A-like" evidence="2">
    <location>
        <begin position="118"/>
        <end position="196"/>
    </location>
</feature>
<dbReference type="GO" id="GO:0004175">
    <property type="term" value="F:endopeptidase activity"/>
    <property type="evidence" value="ECO:0007669"/>
    <property type="project" value="UniProtKB-ARBA"/>
</dbReference>
<dbReference type="InterPro" id="IPR003675">
    <property type="entry name" value="Rce1/LyrA-like_dom"/>
</dbReference>
<dbReference type="EMBL" id="CP059472">
    <property type="protein sequence ID" value="QMS97543.1"/>
    <property type="molecule type" value="Genomic_DNA"/>
</dbReference>
<keyword evidence="4" id="KW-0378">Hydrolase</keyword>
<evidence type="ECO:0000256" key="1">
    <source>
        <dbReference type="SAM" id="Phobius"/>
    </source>
</evidence>
<keyword evidence="6" id="KW-1185">Reference proteome</keyword>
<name>A0A7D7QEH0_9FLAO</name>
<feature type="transmembrane region" description="Helical" evidence="1">
    <location>
        <begin position="70"/>
        <end position="91"/>
    </location>
</feature>
<keyword evidence="4" id="KW-0482">Metalloprotease</keyword>